<proteinExistence type="predicted"/>
<dbReference type="AlphaFoldDB" id="A0A4R7KBW1"/>
<keyword evidence="1" id="KW-1133">Transmembrane helix</keyword>
<dbReference type="Proteomes" id="UP000295325">
    <property type="component" value="Unassembled WGS sequence"/>
</dbReference>
<sequence length="145" mass="17013">MKSWVKYFINILLILIIMFFGEHVFEGITKNIQTTFKMNPFLINMVMIIFYGCIGLLLGLEHLINEINKEGTWIINSPKIVFMVLPSLYFSFAMFLYYSSIQFVRNILAYPVGILLESGTNFMHVFQLIFGYSIITSFYKRSEKM</sequence>
<dbReference type="RefSeq" id="WP_133628721.1">
    <property type="nucleotide sequence ID" value="NZ_SOAZ01000019.1"/>
</dbReference>
<dbReference type="EMBL" id="SOAZ01000019">
    <property type="protein sequence ID" value="TDT51281.1"/>
    <property type="molecule type" value="Genomic_DNA"/>
</dbReference>
<keyword evidence="1" id="KW-0472">Membrane</keyword>
<evidence type="ECO:0000256" key="1">
    <source>
        <dbReference type="SAM" id="Phobius"/>
    </source>
</evidence>
<name>A0A4R7KBW1_9CLOT</name>
<feature type="transmembrane region" description="Helical" evidence="1">
    <location>
        <begin position="7"/>
        <end position="25"/>
    </location>
</feature>
<evidence type="ECO:0000313" key="3">
    <source>
        <dbReference type="Proteomes" id="UP000295325"/>
    </source>
</evidence>
<dbReference type="OrthoDB" id="2973330at2"/>
<feature type="transmembrane region" description="Helical" evidence="1">
    <location>
        <begin position="80"/>
        <end position="101"/>
    </location>
</feature>
<reference evidence="2 3" key="1">
    <citation type="submission" date="2019-03" db="EMBL/GenBank/DDBJ databases">
        <title>Genomic Encyclopedia of Type Strains, Phase IV (KMG-IV): sequencing the most valuable type-strain genomes for metagenomic binning, comparative biology and taxonomic classification.</title>
        <authorList>
            <person name="Goeker M."/>
        </authorList>
    </citation>
    <scope>NUCLEOTIDE SEQUENCE [LARGE SCALE GENOMIC DNA]</scope>
    <source>
        <strain evidence="2 3">DSM 24455</strain>
    </source>
</reference>
<organism evidence="2 3">
    <name type="scientific">Fonticella tunisiensis</name>
    <dbReference type="NCBI Taxonomy" id="1096341"/>
    <lineage>
        <taxon>Bacteria</taxon>
        <taxon>Bacillati</taxon>
        <taxon>Bacillota</taxon>
        <taxon>Clostridia</taxon>
        <taxon>Eubacteriales</taxon>
        <taxon>Clostridiaceae</taxon>
        <taxon>Fonticella</taxon>
    </lineage>
</organism>
<comment type="caution">
    <text evidence="2">The sequence shown here is derived from an EMBL/GenBank/DDBJ whole genome shotgun (WGS) entry which is preliminary data.</text>
</comment>
<accession>A0A4R7KBW1</accession>
<evidence type="ECO:0000313" key="2">
    <source>
        <dbReference type="EMBL" id="TDT51281.1"/>
    </source>
</evidence>
<keyword evidence="1" id="KW-0812">Transmembrane</keyword>
<feature type="transmembrane region" description="Helical" evidence="1">
    <location>
        <begin position="41"/>
        <end position="60"/>
    </location>
</feature>
<protein>
    <submittedName>
        <fullName evidence="2">Uncharacterized protein</fullName>
    </submittedName>
</protein>
<feature type="transmembrane region" description="Helical" evidence="1">
    <location>
        <begin position="121"/>
        <end position="139"/>
    </location>
</feature>
<gene>
    <name evidence="2" type="ORF">EDD71_11911</name>
</gene>
<keyword evidence="3" id="KW-1185">Reference proteome</keyword>